<dbReference type="AlphaFoldDB" id="A0A816DKK5"/>
<evidence type="ECO:0000256" key="1">
    <source>
        <dbReference type="SAM" id="SignalP"/>
    </source>
</evidence>
<feature type="chain" id="PRO_5036412770" description="SH3 domain-containing protein" evidence="1">
    <location>
        <begin position="27"/>
        <end position="106"/>
    </location>
</feature>
<evidence type="ECO:0000313" key="2">
    <source>
        <dbReference type="EMBL" id="CAF1511346.1"/>
    </source>
</evidence>
<evidence type="ECO:0000313" key="4">
    <source>
        <dbReference type="Proteomes" id="UP000663828"/>
    </source>
</evidence>
<dbReference type="Proteomes" id="UP000663852">
    <property type="component" value="Unassembled WGS sequence"/>
</dbReference>
<dbReference type="EMBL" id="CAJNOJ010000696">
    <property type="protein sequence ID" value="CAF1511346.1"/>
    <property type="molecule type" value="Genomic_DNA"/>
</dbReference>
<keyword evidence="4" id="KW-1185">Reference proteome</keyword>
<sequence length="106" mass="11658">MENKYVSQLAIALLLALALMIDHSYAGTVDCQRAGPVNKCAADTCETVGFVRIDHKYPSDCYVFGQPHADGQQNSPKWYRITLPNGKKGFVNAFYCNGEGSHCKKA</sequence>
<gene>
    <name evidence="2" type="ORF">EDS130_LOCUS43267</name>
    <name evidence="3" type="ORF">XAT740_LOCUS52880</name>
</gene>
<accession>A0A816DKK5</accession>
<reference evidence="3" key="1">
    <citation type="submission" date="2021-02" db="EMBL/GenBank/DDBJ databases">
        <authorList>
            <person name="Nowell W R."/>
        </authorList>
    </citation>
    <scope>NUCLEOTIDE SEQUENCE</scope>
</reference>
<dbReference type="OrthoDB" id="9978836at2759"/>
<evidence type="ECO:0000313" key="3">
    <source>
        <dbReference type="EMBL" id="CAF1638421.1"/>
    </source>
</evidence>
<organism evidence="3 4">
    <name type="scientific">Adineta ricciae</name>
    <name type="common">Rotifer</name>
    <dbReference type="NCBI Taxonomy" id="249248"/>
    <lineage>
        <taxon>Eukaryota</taxon>
        <taxon>Metazoa</taxon>
        <taxon>Spiralia</taxon>
        <taxon>Gnathifera</taxon>
        <taxon>Rotifera</taxon>
        <taxon>Eurotatoria</taxon>
        <taxon>Bdelloidea</taxon>
        <taxon>Adinetida</taxon>
        <taxon>Adinetidae</taxon>
        <taxon>Adineta</taxon>
    </lineage>
</organism>
<dbReference type="EMBL" id="CAJNOR010008854">
    <property type="protein sequence ID" value="CAF1638421.1"/>
    <property type="molecule type" value="Genomic_DNA"/>
</dbReference>
<proteinExistence type="predicted"/>
<keyword evidence="1" id="KW-0732">Signal</keyword>
<feature type="signal peptide" evidence="1">
    <location>
        <begin position="1"/>
        <end position="26"/>
    </location>
</feature>
<comment type="caution">
    <text evidence="3">The sequence shown here is derived from an EMBL/GenBank/DDBJ whole genome shotgun (WGS) entry which is preliminary data.</text>
</comment>
<dbReference type="Proteomes" id="UP000663828">
    <property type="component" value="Unassembled WGS sequence"/>
</dbReference>
<protein>
    <recommendedName>
        <fullName evidence="5">SH3 domain-containing protein</fullName>
    </recommendedName>
</protein>
<evidence type="ECO:0008006" key="5">
    <source>
        <dbReference type="Google" id="ProtNLM"/>
    </source>
</evidence>
<name>A0A816DKK5_ADIRI</name>